<proteinExistence type="predicted"/>
<feature type="domain" description="ATPase" evidence="1">
    <location>
        <begin position="2"/>
        <end position="203"/>
    </location>
</feature>
<dbReference type="Pfam" id="PF01637">
    <property type="entry name" value="ATPase_2"/>
    <property type="match status" value="1"/>
</dbReference>
<evidence type="ECO:0000313" key="3">
    <source>
        <dbReference type="EMBL" id="MBI2876488.1"/>
    </source>
</evidence>
<dbReference type="InterPro" id="IPR004256">
    <property type="entry name" value="DUF234"/>
</dbReference>
<reference evidence="3" key="1">
    <citation type="submission" date="2020-07" db="EMBL/GenBank/DDBJ databases">
        <title>Huge and variable diversity of episymbiotic CPR bacteria and DPANN archaea in groundwater ecosystems.</title>
        <authorList>
            <person name="He C.Y."/>
            <person name="Keren R."/>
            <person name="Whittaker M."/>
            <person name="Farag I.F."/>
            <person name="Doudna J."/>
            <person name="Cate J.H.D."/>
            <person name="Banfield J.F."/>
        </authorList>
    </citation>
    <scope>NUCLEOTIDE SEQUENCE</scope>
    <source>
        <strain evidence="3">NC_groundwater_672_Ag_B-0.1um_62_36</strain>
    </source>
</reference>
<dbReference type="PANTHER" id="PTHR34704">
    <property type="entry name" value="ATPASE"/>
    <property type="match status" value="1"/>
</dbReference>
<feature type="domain" description="DUF234" evidence="2">
    <location>
        <begin position="314"/>
        <end position="401"/>
    </location>
</feature>
<dbReference type="InterPro" id="IPR027417">
    <property type="entry name" value="P-loop_NTPase"/>
</dbReference>
<comment type="caution">
    <text evidence="3">The sequence shown here is derived from an EMBL/GenBank/DDBJ whole genome shotgun (WGS) entry which is preliminary data.</text>
</comment>
<dbReference type="EMBL" id="JACPRF010000194">
    <property type="protein sequence ID" value="MBI2876488.1"/>
    <property type="molecule type" value="Genomic_DNA"/>
</dbReference>
<accession>A0A932CND2</accession>
<dbReference type="SUPFAM" id="SSF46785">
    <property type="entry name" value="Winged helix' DNA-binding domain"/>
    <property type="match status" value="1"/>
</dbReference>
<dbReference type="InterPro" id="IPR036390">
    <property type="entry name" value="WH_DNA-bd_sf"/>
</dbReference>
<dbReference type="AlphaFoldDB" id="A0A932CND2"/>
<dbReference type="SUPFAM" id="SSF52980">
    <property type="entry name" value="Restriction endonuclease-like"/>
    <property type="match status" value="1"/>
</dbReference>
<dbReference type="PANTHER" id="PTHR34704:SF1">
    <property type="entry name" value="ATPASE"/>
    <property type="match status" value="1"/>
</dbReference>
<dbReference type="InterPro" id="IPR011579">
    <property type="entry name" value="ATPase_dom"/>
</dbReference>
<keyword evidence="3" id="KW-0547">Nucleotide-binding</keyword>
<evidence type="ECO:0000313" key="4">
    <source>
        <dbReference type="Proteomes" id="UP000769766"/>
    </source>
</evidence>
<keyword evidence="3" id="KW-0067">ATP-binding</keyword>
<organism evidence="3 4">
    <name type="scientific">Tectimicrobiota bacterium</name>
    <dbReference type="NCBI Taxonomy" id="2528274"/>
    <lineage>
        <taxon>Bacteria</taxon>
        <taxon>Pseudomonadati</taxon>
        <taxon>Nitrospinota/Tectimicrobiota group</taxon>
        <taxon>Candidatus Tectimicrobiota</taxon>
    </lineage>
</organism>
<name>A0A932CND2_UNCTE</name>
<dbReference type="InterPro" id="IPR011335">
    <property type="entry name" value="Restrct_endonuc-II-like"/>
</dbReference>
<dbReference type="Proteomes" id="UP000769766">
    <property type="component" value="Unassembled WGS sequence"/>
</dbReference>
<dbReference type="Gene3D" id="3.40.50.300">
    <property type="entry name" value="P-loop containing nucleotide triphosphate hydrolases"/>
    <property type="match status" value="1"/>
</dbReference>
<protein>
    <submittedName>
        <fullName evidence="3">ATP-binding protein</fullName>
    </submittedName>
</protein>
<gene>
    <name evidence="3" type="ORF">HYY20_06365</name>
</gene>
<evidence type="ECO:0000259" key="2">
    <source>
        <dbReference type="Pfam" id="PF03008"/>
    </source>
</evidence>
<dbReference type="GO" id="GO:0005524">
    <property type="term" value="F:ATP binding"/>
    <property type="evidence" value="ECO:0007669"/>
    <property type="project" value="UniProtKB-KW"/>
</dbReference>
<dbReference type="SUPFAM" id="SSF52540">
    <property type="entry name" value="P-loop containing nucleoside triphosphate hydrolases"/>
    <property type="match status" value="1"/>
</dbReference>
<sequence length="464" mass="53327">MFIDRERELAMLEERCRSGQAELFVLYGRRRVGKTELLRAFCQEKPHVFFVADLGSEAVLLAAFSRTIGEQLLGPDVPLAFSTWDAAFEYLARAAQSERLIVVLDEFGYLAQANPAFPSILQRLWDTRLKDTRILLVVCGSYVSLMEREVLAYRAPMYGRRTGQYLLLPLDFSKAALFFPSYNPDDLVSTYAVLGGTPAYLRQFDDRRSLVENIRDKILTPQTYLYDEPRFLLLQEVREPRAYFSILEAMAWGNTRPNEIAQAAGLGSGATVMPYIKMLMDLRLVERRVPATERHPHKSRKGIYRISDPFFRFWFRFVYPQRSALEEGRADQILAQRVVPQMDEFIADVFEEICRQHIWRLDLPFIPERVGAWWSTRGEIDVIAISDQTRAVLSGECKWSTKPIGIDILEDLQHKTQLMRQEGNWDHVYYALFSRSGFTPALLDAAGGQGVRLVSPRDLVQMAS</sequence>
<dbReference type="Pfam" id="PF03008">
    <property type="entry name" value="DUF234"/>
    <property type="match status" value="1"/>
</dbReference>
<evidence type="ECO:0000259" key="1">
    <source>
        <dbReference type="Pfam" id="PF01637"/>
    </source>
</evidence>